<dbReference type="GO" id="GO:0000028">
    <property type="term" value="P:ribosomal small subunit assembly"/>
    <property type="evidence" value="ECO:0007669"/>
    <property type="project" value="TreeGrafter"/>
</dbReference>
<protein>
    <submittedName>
        <fullName evidence="5">Ribosomal S15</fullName>
    </submittedName>
</protein>
<evidence type="ECO:0000256" key="3">
    <source>
        <dbReference type="ARBA" id="ARBA00023274"/>
    </source>
</evidence>
<dbReference type="FunFam" id="3.30.860.10:FF:000002">
    <property type="entry name" value="40S ribosomal protein S15"/>
    <property type="match status" value="1"/>
</dbReference>
<keyword evidence="3 4" id="KW-0687">Ribonucleoprotein</keyword>
<comment type="similarity">
    <text evidence="1 4">Belongs to the universal ribosomal protein uS19 family.</text>
</comment>
<dbReference type="STRING" id="291195.A0A437AKL5"/>
<dbReference type="InterPro" id="IPR023575">
    <property type="entry name" value="Ribosomal_uS19_SF"/>
</dbReference>
<proteinExistence type="inferred from homology"/>
<dbReference type="Proteomes" id="UP000282876">
    <property type="component" value="Unassembled WGS sequence"/>
</dbReference>
<sequence>MQEQNQPKESRTFKKHTYRGVPLEQLKEMPLSKFAELLPSAKRRRFKRGLTQREVNFLRKCAKAKAESGNSYEKPRTVNTHSNTMVIVPALVGNVVGVHNGNSFVPLEIKPEMIGYYLKDFIFTKKIIKHGKAGIGATSGSKFVPLK</sequence>
<dbReference type="GO" id="GO:0006412">
    <property type="term" value="P:translation"/>
    <property type="evidence" value="ECO:0007669"/>
    <property type="project" value="InterPro"/>
</dbReference>
<comment type="caution">
    <text evidence="5">The sequence shown here is derived from an EMBL/GenBank/DDBJ whole genome shotgun (WGS) entry which is preliminary data.</text>
</comment>
<gene>
    <name evidence="5" type="ORF">TUBRATIS_18980</name>
</gene>
<reference evidence="5 6" key="1">
    <citation type="submission" date="2018-10" db="EMBL/GenBank/DDBJ databases">
        <title>Draft genome sequence of the microsporidian Tubulinosema ratisbonensis.</title>
        <authorList>
            <person name="Polonais V."/>
            <person name="Peyretaillade E."/>
            <person name="Niehus S."/>
            <person name="Wawrzyniak I."/>
            <person name="Franchet A."/>
            <person name="Gaspin C."/>
            <person name="Reichstadt M."/>
            <person name="Belser C."/>
            <person name="Labadie K."/>
            <person name="Delbac F."/>
            <person name="Ferrandon D."/>
        </authorList>
    </citation>
    <scope>NUCLEOTIDE SEQUENCE [LARGE SCALE GENOMIC DNA]</scope>
    <source>
        <strain evidence="5 6">Franzen</strain>
    </source>
</reference>
<dbReference type="HAMAP" id="MF_00531">
    <property type="entry name" value="Ribosomal_uS19"/>
    <property type="match status" value="1"/>
</dbReference>
<accession>A0A437AKL5</accession>
<dbReference type="PIRSF" id="PIRSF002144">
    <property type="entry name" value="Ribosomal_S19"/>
    <property type="match status" value="1"/>
</dbReference>
<keyword evidence="6" id="KW-1185">Reference proteome</keyword>
<evidence type="ECO:0000256" key="1">
    <source>
        <dbReference type="ARBA" id="ARBA00007345"/>
    </source>
</evidence>
<evidence type="ECO:0000313" key="6">
    <source>
        <dbReference type="Proteomes" id="UP000282876"/>
    </source>
</evidence>
<dbReference type="GO" id="GO:0003735">
    <property type="term" value="F:structural constituent of ribosome"/>
    <property type="evidence" value="ECO:0007669"/>
    <property type="project" value="InterPro"/>
</dbReference>
<dbReference type="GO" id="GO:0022627">
    <property type="term" value="C:cytosolic small ribosomal subunit"/>
    <property type="evidence" value="ECO:0007669"/>
    <property type="project" value="TreeGrafter"/>
</dbReference>
<dbReference type="AlphaFoldDB" id="A0A437AKL5"/>
<keyword evidence="2 4" id="KW-0689">Ribosomal protein</keyword>
<dbReference type="Gene3D" id="3.30.860.10">
    <property type="entry name" value="30s Ribosomal Protein S19, Chain A"/>
    <property type="match status" value="1"/>
</dbReference>
<dbReference type="PANTHER" id="PTHR11880">
    <property type="entry name" value="RIBOSOMAL PROTEIN S19P FAMILY MEMBER"/>
    <property type="match status" value="1"/>
</dbReference>
<dbReference type="EMBL" id="RCSS01000456">
    <property type="protein sequence ID" value="RVD91627.1"/>
    <property type="molecule type" value="Genomic_DNA"/>
</dbReference>
<dbReference type="SUPFAM" id="SSF54570">
    <property type="entry name" value="Ribosomal protein S19"/>
    <property type="match status" value="1"/>
</dbReference>
<dbReference type="Pfam" id="PF00203">
    <property type="entry name" value="Ribosomal_S19"/>
    <property type="match status" value="1"/>
</dbReference>
<dbReference type="InterPro" id="IPR002222">
    <property type="entry name" value="Ribosomal_uS19"/>
</dbReference>
<dbReference type="NCBIfam" id="TIGR01025">
    <property type="entry name" value="uS19_arch"/>
    <property type="match status" value="1"/>
</dbReference>
<organism evidence="5 6">
    <name type="scientific">Tubulinosema ratisbonensis</name>
    <dbReference type="NCBI Taxonomy" id="291195"/>
    <lineage>
        <taxon>Eukaryota</taxon>
        <taxon>Fungi</taxon>
        <taxon>Fungi incertae sedis</taxon>
        <taxon>Microsporidia</taxon>
        <taxon>Tubulinosematoidea</taxon>
        <taxon>Tubulinosematidae</taxon>
        <taxon>Tubulinosema</taxon>
    </lineage>
</organism>
<dbReference type="InterPro" id="IPR005713">
    <property type="entry name" value="Ribosomal_uS19_euk/arc"/>
</dbReference>
<evidence type="ECO:0000256" key="2">
    <source>
        <dbReference type="ARBA" id="ARBA00022980"/>
    </source>
</evidence>
<dbReference type="VEuPathDB" id="MicrosporidiaDB:TUBRATIS_18980"/>
<dbReference type="PANTHER" id="PTHR11880:SF2">
    <property type="entry name" value="SMALL RIBOSOMAL SUBUNIT PROTEIN US19"/>
    <property type="match status" value="1"/>
</dbReference>
<dbReference type="OrthoDB" id="10258210at2759"/>
<dbReference type="PRINTS" id="PR00975">
    <property type="entry name" value="RIBOSOMALS19"/>
</dbReference>
<dbReference type="NCBIfam" id="NF003121">
    <property type="entry name" value="PRK04038.1"/>
    <property type="match status" value="1"/>
</dbReference>
<evidence type="ECO:0000256" key="4">
    <source>
        <dbReference type="RuleBase" id="RU003485"/>
    </source>
</evidence>
<name>A0A437AKL5_9MICR</name>
<evidence type="ECO:0000313" key="5">
    <source>
        <dbReference type="EMBL" id="RVD91627.1"/>
    </source>
</evidence>